<sequence>MAQSSDIDQAFEGMTVQEVLISPTLKKISTDHISGKITRDRSYPSSSSSSPKFLVGVNEDIVVANDWDQYVSTHSNSPTSNWEIEHLSPPSERVLVVMDYPSVRTFFHHHRSLLCLYLGVPSFGPHSLRPLVQKWPTISKTLSLQIWRMSLPTRLEIKQAKEGTKEVLGLVEVRVCDTDAVWKLLKHGSRARSTNANQLSSPSHWNSRMTQMLQSSLANLSSSETYCNFSGGDCKTLMIVQINTSATDLRETLSCLKFANRVRGIEHGLARKRTDILELFKYKQQVVPGMLIAETTKSWGEMGLTLQDQKKNALMQSNIVVAVIDSGICMQSESFSDEGITPLEEAEFPLSNDITFKRNNKVVAANCYYLDDKTINIDKAKTITDYSGHGTGCAPVIAGRIVDNVGYGLIKKGECRGGVPGARLSIYKLCQPILIKVAVAEAVTHGAHILSMSISEPEKKKVLGKRAVSSSAARSERTGPSFMSSNIAQSTLLAVLQNVLACVASGNKGVRNFATWQLNVGSCVSPWVFQTKVLLGHGYSDLQGYSINPVDNGYALLINISNAKIHGSKNKLDSAKVRGKILVSKSSEMVPFRLTEEKEFNEMADCALDAGALGMIVIIDGDEIKSSTFPLPVGLCVGYGPYGHQ</sequence>
<dbReference type="InterPro" id="IPR001752">
    <property type="entry name" value="Kinesin_motor_dom"/>
</dbReference>
<name>A0AAV6HXT2_9ERIC</name>
<keyword evidence="2" id="KW-0732">Signal</keyword>
<keyword evidence="3" id="KW-0505">Motor protein</keyword>
<dbReference type="GO" id="GO:0007018">
    <property type="term" value="P:microtubule-based movement"/>
    <property type="evidence" value="ECO:0007669"/>
    <property type="project" value="InterPro"/>
</dbReference>
<dbReference type="Pfam" id="PF00082">
    <property type="entry name" value="Peptidase_S8"/>
    <property type="match status" value="1"/>
</dbReference>
<dbReference type="GO" id="GO:0008017">
    <property type="term" value="F:microtubule binding"/>
    <property type="evidence" value="ECO:0007669"/>
    <property type="project" value="InterPro"/>
</dbReference>
<dbReference type="GO" id="GO:0006508">
    <property type="term" value="P:proteolysis"/>
    <property type="evidence" value="ECO:0007669"/>
    <property type="project" value="InterPro"/>
</dbReference>
<accession>A0AAV6HXT2</accession>
<dbReference type="EMBL" id="JACTNZ010000013">
    <property type="protein sequence ID" value="KAG5517659.1"/>
    <property type="molecule type" value="Genomic_DNA"/>
</dbReference>
<dbReference type="InterPro" id="IPR045051">
    <property type="entry name" value="SBT"/>
</dbReference>
<dbReference type="PROSITE" id="PS51892">
    <property type="entry name" value="SUBTILASE"/>
    <property type="match status" value="1"/>
</dbReference>
<evidence type="ECO:0000256" key="3">
    <source>
        <dbReference type="ARBA" id="ARBA00023175"/>
    </source>
</evidence>
<evidence type="ECO:0000256" key="4">
    <source>
        <dbReference type="PROSITE-ProRule" id="PRU00283"/>
    </source>
</evidence>
<evidence type="ECO:0000313" key="8">
    <source>
        <dbReference type="Proteomes" id="UP000823749"/>
    </source>
</evidence>
<dbReference type="PROSITE" id="PS50067">
    <property type="entry name" value="KINESIN_MOTOR_2"/>
    <property type="match status" value="1"/>
</dbReference>
<gene>
    <name evidence="7" type="ORF">RHGRI_038150</name>
</gene>
<evidence type="ECO:0000256" key="2">
    <source>
        <dbReference type="ARBA" id="ARBA00022729"/>
    </source>
</evidence>
<feature type="domain" description="Kinesin motor" evidence="6">
    <location>
        <begin position="231"/>
        <end position="265"/>
    </location>
</feature>
<dbReference type="InterPro" id="IPR027417">
    <property type="entry name" value="P-loop_NTPase"/>
</dbReference>
<dbReference type="GO" id="GO:0005524">
    <property type="term" value="F:ATP binding"/>
    <property type="evidence" value="ECO:0007669"/>
    <property type="project" value="InterPro"/>
</dbReference>
<comment type="caution">
    <text evidence="7">The sequence shown here is derived from an EMBL/GenBank/DDBJ whole genome shotgun (WGS) entry which is preliminary data.</text>
</comment>
<dbReference type="Gene3D" id="3.50.30.30">
    <property type="match status" value="1"/>
</dbReference>
<dbReference type="InterPro" id="IPR036852">
    <property type="entry name" value="Peptidase_S8/S53_dom_sf"/>
</dbReference>
<dbReference type="SMART" id="SM00129">
    <property type="entry name" value="KISc"/>
    <property type="match status" value="1"/>
</dbReference>
<dbReference type="SUPFAM" id="SSF52743">
    <property type="entry name" value="Subtilisin-like"/>
    <property type="match status" value="1"/>
</dbReference>
<dbReference type="PANTHER" id="PTHR10795">
    <property type="entry name" value="PROPROTEIN CONVERTASE SUBTILISIN/KEXIN"/>
    <property type="match status" value="1"/>
</dbReference>
<comment type="similarity">
    <text evidence="4">Belongs to the TRAFAC class myosin-kinesin ATPase superfamily. Kinesin family.</text>
</comment>
<evidence type="ECO:0000313" key="7">
    <source>
        <dbReference type="EMBL" id="KAG5517659.1"/>
    </source>
</evidence>
<comment type="caution">
    <text evidence="4">Lacks conserved residue(s) required for the propagation of feature annotation.</text>
</comment>
<dbReference type="Gene3D" id="3.40.50.200">
    <property type="entry name" value="Peptidase S8/S53 domain"/>
    <property type="match status" value="1"/>
</dbReference>
<keyword evidence="8" id="KW-1185">Reference proteome</keyword>
<dbReference type="SUPFAM" id="SSF52540">
    <property type="entry name" value="P-loop containing nucleoside triphosphate hydrolases"/>
    <property type="match status" value="1"/>
</dbReference>
<dbReference type="Gene3D" id="1.20.58.1980">
    <property type="match status" value="1"/>
</dbReference>
<dbReference type="Proteomes" id="UP000823749">
    <property type="component" value="Chromosome 13"/>
</dbReference>
<evidence type="ECO:0000256" key="5">
    <source>
        <dbReference type="PROSITE-ProRule" id="PRU01240"/>
    </source>
</evidence>
<dbReference type="GO" id="GO:0003777">
    <property type="term" value="F:microtubule motor activity"/>
    <property type="evidence" value="ECO:0007669"/>
    <property type="project" value="InterPro"/>
</dbReference>
<evidence type="ECO:0000259" key="6">
    <source>
        <dbReference type="PROSITE" id="PS50067"/>
    </source>
</evidence>
<dbReference type="AlphaFoldDB" id="A0AAV6HXT2"/>
<dbReference type="GO" id="GO:0004252">
    <property type="term" value="F:serine-type endopeptidase activity"/>
    <property type="evidence" value="ECO:0007669"/>
    <property type="project" value="InterPro"/>
</dbReference>
<proteinExistence type="inferred from homology"/>
<evidence type="ECO:0000256" key="1">
    <source>
        <dbReference type="ARBA" id="ARBA00011073"/>
    </source>
</evidence>
<organism evidence="7 8">
    <name type="scientific">Rhododendron griersonianum</name>
    <dbReference type="NCBI Taxonomy" id="479676"/>
    <lineage>
        <taxon>Eukaryota</taxon>
        <taxon>Viridiplantae</taxon>
        <taxon>Streptophyta</taxon>
        <taxon>Embryophyta</taxon>
        <taxon>Tracheophyta</taxon>
        <taxon>Spermatophyta</taxon>
        <taxon>Magnoliopsida</taxon>
        <taxon>eudicotyledons</taxon>
        <taxon>Gunneridae</taxon>
        <taxon>Pentapetalae</taxon>
        <taxon>asterids</taxon>
        <taxon>Ericales</taxon>
        <taxon>Ericaceae</taxon>
        <taxon>Ericoideae</taxon>
        <taxon>Rhodoreae</taxon>
        <taxon>Rhododendron</taxon>
    </lineage>
</organism>
<reference evidence="7 8" key="1">
    <citation type="submission" date="2020-08" db="EMBL/GenBank/DDBJ databases">
        <title>Plant Genome Project.</title>
        <authorList>
            <person name="Zhang R.-G."/>
        </authorList>
    </citation>
    <scope>NUCLEOTIDE SEQUENCE [LARGE SCALE GENOMIC DNA]</scope>
    <source>
        <strain evidence="7">WSP0</strain>
        <tissue evidence="7">Leaf</tissue>
    </source>
</reference>
<comment type="similarity">
    <text evidence="1 5">Belongs to the peptidase S8 family.</text>
</comment>
<dbReference type="InterPro" id="IPR000209">
    <property type="entry name" value="Peptidase_S8/S53_dom"/>
</dbReference>
<protein>
    <recommendedName>
        <fullName evidence="6">Kinesin motor domain-containing protein</fullName>
    </recommendedName>
</protein>